<feature type="compositionally biased region" description="Basic residues" evidence="1">
    <location>
        <begin position="1"/>
        <end position="33"/>
    </location>
</feature>
<sequence length="330" mass="37021">ERRRHNGRERRRRARGGARLRAPRRRARAHRAGARPPRVGSRRGRGRWRAAGDRDRARRRRRARSRRRGDADRGAARPDRRLGQQRDVRDARVRARDGRRGLPPRHRGDAPRPGPRRPRRAETDAPARSRGDRHGRLGARLSCHPAAGELLRRQARHARVHRRAALRAHARGQRRADHVGPPPRPEHAAVRLGQDDPTAPSAAGRADLPARARRAGDRPCERASAARVLRGRLDGRDDRRQPPGATDRRSLPRPHRRRGTADRHPDRGRPARLPAPPVAGRPRVARDLRRAGGVALVRVVADQAARSDRCALGGRRGRRAGARGRRPAGV</sequence>
<evidence type="ECO:0000313" key="2">
    <source>
        <dbReference type="EMBL" id="CAA9500644.1"/>
    </source>
</evidence>
<accession>A0A6J4SPP7</accession>
<feature type="compositionally biased region" description="Basic and acidic residues" evidence="1">
    <location>
        <begin position="174"/>
        <end position="189"/>
    </location>
</feature>
<feature type="region of interest" description="Disordered" evidence="1">
    <location>
        <begin position="155"/>
        <end position="286"/>
    </location>
</feature>
<feature type="non-terminal residue" evidence="2">
    <location>
        <position position="1"/>
    </location>
</feature>
<feature type="non-terminal residue" evidence="2">
    <location>
        <position position="330"/>
    </location>
</feature>
<feature type="region of interest" description="Disordered" evidence="1">
    <location>
        <begin position="1"/>
        <end position="141"/>
    </location>
</feature>
<feature type="compositionally biased region" description="Basic and acidic residues" evidence="1">
    <location>
        <begin position="259"/>
        <end position="269"/>
    </location>
</feature>
<protein>
    <submittedName>
        <fullName evidence="2">3-oxoacyl-[acyl-carrier protein] reductase</fullName>
        <ecNumber evidence="2">1.1.1.100</ecNumber>
    </submittedName>
</protein>
<organism evidence="2">
    <name type="scientific">uncultured Solirubrobacteraceae bacterium</name>
    <dbReference type="NCBI Taxonomy" id="1162706"/>
    <lineage>
        <taxon>Bacteria</taxon>
        <taxon>Bacillati</taxon>
        <taxon>Actinomycetota</taxon>
        <taxon>Thermoleophilia</taxon>
        <taxon>Solirubrobacterales</taxon>
        <taxon>Solirubrobacteraceae</taxon>
        <taxon>environmental samples</taxon>
    </lineage>
</organism>
<proteinExistence type="predicted"/>
<reference evidence="2" key="1">
    <citation type="submission" date="2020-02" db="EMBL/GenBank/DDBJ databases">
        <authorList>
            <person name="Meier V. D."/>
        </authorList>
    </citation>
    <scope>NUCLEOTIDE SEQUENCE</scope>
    <source>
        <strain evidence="2">AVDCRST_MAG67</strain>
    </source>
</reference>
<feature type="compositionally biased region" description="Basic residues" evidence="1">
    <location>
        <begin position="315"/>
        <end position="330"/>
    </location>
</feature>
<dbReference type="AlphaFoldDB" id="A0A6J4SPP7"/>
<feature type="compositionally biased region" description="Basic residues" evidence="1">
    <location>
        <begin position="57"/>
        <end position="67"/>
    </location>
</feature>
<evidence type="ECO:0000256" key="1">
    <source>
        <dbReference type="SAM" id="MobiDB-lite"/>
    </source>
</evidence>
<feature type="region of interest" description="Disordered" evidence="1">
    <location>
        <begin position="303"/>
        <end position="330"/>
    </location>
</feature>
<dbReference type="EMBL" id="CADCVQ010000081">
    <property type="protein sequence ID" value="CAA9500644.1"/>
    <property type="molecule type" value="Genomic_DNA"/>
</dbReference>
<dbReference type="EC" id="1.1.1.100" evidence="2"/>
<feature type="compositionally biased region" description="Basic and acidic residues" evidence="1">
    <location>
        <begin position="208"/>
        <end position="221"/>
    </location>
</feature>
<feature type="compositionally biased region" description="Basic and acidic residues" evidence="1">
    <location>
        <begin position="231"/>
        <end position="250"/>
    </location>
</feature>
<name>A0A6J4SPP7_9ACTN</name>
<keyword evidence="2" id="KW-0560">Oxidoreductase</keyword>
<gene>
    <name evidence="2" type="ORF">AVDCRST_MAG67-1956</name>
</gene>
<feature type="compositionally biased region" description="Basic residues" evidence="1">
    <location>
        <begin position="155"/>
        <end position="173"/>
    </location>
</feature>
<feature type="compositionally biased region" description="Basic and acidic residues" evidence="1">
    <location>
        <begin position="120"/>
        <end position="135"/>
    </location>
</feature>
<feature type="compositionally biased region" description="Basic and acidic residues" evidence="1">
    <location>
        <begin position="68"/>
        <end position="110"/>
    </location>
</feature>
<dbReference type="GO" id="GO:0004316">
    <property type="term" value="F:3-oxoacyl-[acyl-carrier-protein] reductase (NADPH) activity"/>
    <property type="evidence" value="ECO:0007669"/>
    <property type="project" value="UniProtKB-EC"/>
</dbReference>